<dbReference type="EMBL" id="PEWD01000016">
    <property type="protein sequence ID" value="PIU69237.1"/>
    <property type="molecule type" value="Genomic_DNA"/>
</dbReference>
<evidence type="ECO:0000256" key="2">
    <source>
        <dbReference type="ARBA" id="ARBA00022723"/>
    </source>
</evidence>
<keyword evidence="2" id="KW-0479">Metal-binding</keyword>
<dbReference type="GO" id="GO:0046872">
    <property type="term" value="F:metal ion binding"/>
    <property type="evidence" value="ECO:0007669"/>
    <property type="project" value="UniProtKB-KW"/>
</dbReference>
<keyword evidence="3" id="KW-0472">Membrane</keyword>
<evidence type="ECO:0000256" key="1">
    <source>
        <dbReference type="ARBA" id="ARBA00001968"/>
    </source>
</evidence>
<organism evidence="5 6">
    <name type="scientific">candidate division WWE3 bacterium CG06_land_8_20_14_3_00_42_16</name>
    <dbReference type="NCBI Taxonomy" id="1975083"/>
    <lineage>
        <taxon>Bacteria</taxon>
        <taxon>Katanobacteria</taxon>
    </lineage>
</organism>
<comment type="caution">
    <text evidence="5">The sequence shown here is derived from an EMBL/GenBank/DDBJ whole genome shotgun (WGS) entry which is preliminary data.</text>
</comment>
<proteinExistence type="predicted"/>
<keyword evidence="3" id="KW-0812">Transmembrane</keyword>
<name>A0A2M7APE1_UNCKA</name>
<reference evidence="6" key="1">
    <citation type="submission" date="2017-09" db="EMBL/GenBank/DDBJ databases">
        <title>Depth-based differentiation of microbial function through sediment-hosted aquifers and enrichment of novel symbionts in the deep terrestrial subsurface.</title>
        <authorList>
            <person name="Probst A.J."/>
            <person name="Ladd B."/>
            <person name="Jarett J.K."/>
            <person name="Geller-Mcgrath D.E."/>
            <person name="Sieber C.M.K."/>
            <person name="Emerson J.B."/>
            <person name="Anantharaman K."/>
            <person name="Thomas B.C."/>
            <person name="Malmstrom R."/>
            <person name="Stieglmeier M."/>
            <person name="Klingl A."/>
            <person name="Woyke T."/>
            <person name="Ryan C.M."/>
            <person name="Banfield J.F."/>
        </authorList>
    </citation>
    <scope>NUCLEOTIDE SEQUENCE [LARGE SCALE GENOMIC DNA]</scope>
</reference>
<dbReference type="Proteomes" id="UP000229916">
    <property type="component" value="Unassembled WGS sequence"/>
</dbReference>
<protein>
    <recommendedName>
        <fullName evidence="4">DDE Tnp4 domain-containing protein</fullName>
    </recommendedName>
</protein>
<keyword evidence="3" id="KW-1133">Transmembrane helix</keyword>
<accession>A0A2M7APE1</accession>
<evidence type="ECO:0000313" key="6">
    <source>
        <dbReference type="Proteomes" id="UP000229916"/>
    </source>
</evidence>
<evidence type="ECO:0000313" key="5">
    <source>
        <dbReference type="EMBL" id="PIU69237.1"/>
    </source>
</evidence>
<evidence type="ECO:0000259" key="4">
    <source>
        <dbReference type="Pfam" id="PF13359"/>
    </source>
</evidence>
<gene>
    <name evidence="5" type="ORF">COS81_00860</name>
</gene>
<dbReference type="Pfam" id="PF13359">
    <property type="entry name" value="DDE_Tnp_4"/>
    <property type="match status" value="1"/>
</dbReference>
<evidence type="ECO:0000256" key="3">
    <source>
        <dbReference type="SAM" id="Phobius"/>
    </source>
</evidence>
<comment type="cofactor">
    <cofactor evidence="1">
        <name>a divalent metal cation</name>
        <dbReference type="ChEBI" id="CHEBI:60240"/>
    </cofactor>
</comment>
<feature type="transmembrane region" description="Helical" evidence="3">
    <location>
        <begin position="67"/>
        <end position="89"/>
    </location>
</feature>
<dbReference type="InterPro" id="IPR027806">
    <property type="entry name" value="HARBI1_dom"/>
</dbReference>
<sequence length="313" mass="36878">MISHKFFNNPILLKRCTGLTQSQFHELTQRIAPLWQHAEVKRLSHTSRQRPIGAGHPYHLQTMEEKLLCILIWYKIYPAFWFLGLLLMFDGGNACKLIKRLRPLVESAADPKLRLSLKRIVRSIQTGRKKISSFKDLQREFPEIAEIFIDSTEQQRLHPKKQLQKKYYSGKKKRHTVKTQLTVSKAGTILSLSGTYPGKVHDYEMFKEEHAVEHIPKYSRLHLDRGYQGLKKDFPNLVSAIPIKRNRWKKELTRSEKIFNTKLAKKRVIVEHVISRLKKYRLLADVFRNRITSYRKDFRNIAALTNFRLAFTT</sequence>
<dbReference type="AlphaFoldDB" id="A0A2M7APE1"/>
<feature type="domain" description="DDE Tnp4" evidence="4">
    <location>
        <begin position="149"/>
        <end position="306"/>
    </location>
</feature>